<dbReference type="Pfam" id="PF01323">
    <property type="entry name" value="DSBA"/>
    <property type="match status" value="1"/>
</dbReference>
<dbReference type="PANTHER" id="PTHR42943:SF2">
    <property type="entry name" value="GLUTATHIONE S-TRANSFERASE KAPPA 1"/>
    <property type="match status" value="1"/>
</dbReference>
<evidence type="ECO:0000259" key="6">
    <source>
        <dbReference type="Pfam" id="PF01323"/>
    </source>
</evidence>
<evidence type="ECO:0000256" key="3">
    <source>
        <dbReference type="ARBA" id="ARBA00047960"/>
    </source>
</evidence>
<dbReference type="PIRSF" id="PIRSF006386">
    <property type="entry name" value="HCCAis_GSTk"/>
    <property type="match status" value="1"/>
</dbReference>
<organism evidence="7 8">
    <name type="scientific">Exophiala bonariae</name>
    <dbReference type="NCBI Taxonomy" id="1690606"/>
    <lineage>
        <taxon>Eukaryota</taxon>
        <taxon>Fungi</taxon>
        <taxon>Dikarya</taxon>
        <taxon>Ascomycota</taxon>
        <taxon>Pezizomycotina</taxon>
        <taxon>Eurotiomycetes</taxon>
        <taxon>Chaetothyriomycetidae</taxon>
        <taxon>Chaetothyriales</taxon>
        <taxon>Herpotrichiellaceae</taxon>
        <taxon>Exophiala</taxon>
    </lineage>
</organism>
<dbReference type="FunFam" id="3.40.30.10:FF:000096">
    <property type="entry name" value="Glutathione S-transferase kappa"/>
    <property type="match status" value="1"/>
</dbReference>
<keyword evidence="8" id="KW-1185">Reference proteome</keyword>
<dbReference type="EMBL" id="JAVRRD010000001">
    <property type="protein sequence ID" value="KAK5064226.1"/>
    <property type="molecule type" value="Genomic_DNA"/>
</dbReference>
<evidence type="ECO:0000256" key="5">
    <source>
        <dbReference type="PIRSR" id="PIRSR006386-1"/>
    </source>
</evidence>
<dbReference type="InterPro" id="IPR001853">
    <property type="entry name" value="DSBA-like_thioredoxin_dom"/>
</dbReference>
<comment type="caution">
    <text evidence="7">The sequence shown here is derived from an EMBL/GenBank/DDBJ whole genome shotgun (WGS) entry which is preliminary data.</text>
</comment>
<keyword evidence="2 4" id="KW-0808">Transferase</keyword>
<evidence type="ECO:0000256" key="4">
    <source>
        <dbReference type="PIRNR" id="PIRNR006386"/>
    </source>
</evidence>
<feature type="domain" description="DSBA-like thioredoxin" evidence="6">
    <location>
        <begin position="6"/>
        <end position="204"/>
    </location>
</feature>
<dbReference type="InterPro" id="IPR051924">
    <property type="entry name" value="GST_Kappa/NadH"/>
</dbReference>
<dbReference type="GO" id="GO:0006749">
    <property type="term" value="P:glutathione metabolic process"/>
    <property type="evidence" value="ECO:0007669"/>
    <property type="project" value="TreeGrafter"/>
</dbReference>
<dbReference type="EC" id="2.5.1.18" evidence="4"/>
<comment type="similarity">
    <text evidence="1 4">Belongs to the GST superfamily. Kappa family.</text>
</comment>
<reference evidence="7 8" key="1">
    <citation type="submission" date="2023-08" db="EMBL/GenBank/DDBJ databases">
        <title>Black Yeasts Isolated from many extreme environments.</title>
        <authorList>
            <person name="Coleine C."/>
            <person name="Stajich J.E."/>
            <person name="Selbmann L."/>
        </authorList>
    </citation>
    <scope>NUCLEOTIDE SEQUENCE [LARGE SCALE GENOMIC DNA]</scope>
    <source>
        <strain evidence="7 8">CCFEE 5792</strain>
    </source>
</reference>
<sequence>MAPPKITLYVDIVSPFAYMGYYMLRNSPIFKSVEITYVPILLGGLMKACGNRAPLEIRNKDKWINVERLRWARQFGIPMSLNSPAGFPRPTLHLQRFLTGLNMSHPELLPTALDALYAALWTEPNESALPDPKVFAQVLGKMLPEEVVREGIEKMGSEIVKKELLARSNEAFEVGAFGLPWFQCTDTKGRTEGFWGFDHLGQVVRFLGLDGTLDPKGELRAVL</sequence>
<dbReference type="Proteomes" id="UP001358417">
    <property type="component" value="Unassembled WGS sequence"/>
</dbReference>
<dbReference type="InterPro" id="IPR036249">
    <property type="entry name" value="Thioredoxin-like_sf"/>
</dbReference>
<dbReference type="RefSeq" id="XP_064711550.1">
    <property type="nucleotide sequence ID" value="XM_064843690.1"/>
</dbReference>
<dbReference type="GeneID" id="89968281"/>
<evidence type="ECO:0000313" key="7">
    <source>
        <dbReference type="EMBL" id="KAK5064226.1"/>
    </source>
</evidence>
<accession>A0AAV9NQ76</accession>
<gene>
    <name evidence="7" type="ORF">LTR84_000059</name>
</gene>
<name>A0AAV9NQ76_9EURO</name>
<comment type="catalytic activity">
    <reaction evidence="3 4">
        <text>RX + glutathione = an S-substituted glutathione + a halide anion + H(+)</text>
        <dbReference type="Rhea" id="RHEA:16437"/>
        <dbReference type="ChEBI" id="CHEBI:15378"/>
        <dbReference type="ChEBI" id="CHEBI:16042"/>
        <dbReference type="ChEBI" id="CHEBI:17792"/>
        <dbReference type="ChEBI" id="CHEBI:57925"/>
        <dbReference type="ChEBI" id="CHEBI:90779"/>
        <dbReference type="EC" id="2.5.1.18"/>
    </reaction>
</comment>
<feature type="active site" description="Nucleophile" evidence="5">
    <location>
        <position position="14"/>
    </location>
</feature>
<dbReference type="GO" id="GO:0004364">
    <property type="term" value="F:glutathione transferase activity"/>
    <property type="evidence" value="ECO:0007669"/>
    <property type="project" value="UniProtKB-UniRule"/>
</dbReference>
<dbReference type="AlphaFoldDB" id="A0AAV9NQ76"/>
<dbReference type="PANTHER" id="PTHR42943">
    <property type="entry name" value="GLUTATHIONE S-TRANSFERASE KAPPA"/>
    <property type="match status" value="1"/>
</dbReference>
<dbReference type="GO" id="GO:0004602">
    <property type="term" value="F:glutathione peroxidase activity"/>
    <property type="evidence" value="ECO:0007669"/>
    <property type="project" value="TreeGrafter"/>
</dbReference>
<protein>
    <recommendedName>
        <fullName evidence="4">Glutathione S-transferase kappa</fullName>
        <ecNumber evidence="4">2.5.1.18</ecNumber>
    </recommendedName>
</protein>
<dbReference type="Gene3D" id="3.40.30.10">
    <property type="entry name" value="Glutaredoxin"/>
    <property type="match status" value="1"/>
</dbReference>
<evidence type="ECO:0000256" key="1">
    <source>
        <dbReference type="ARBA" id="ARBA00006494"/>
    </source>
</evidence>
<dbReference type="InterPro" id="IPR014440">
    <property type="entry name" value="HCCAis_GSTk"/>
</dbReference>
<evidence type="ECO:0000256" key="2">
    <source>
        <dbReference type="ARBA" id="ARBA00022679"/>
    </source>
</evidence>
<dbReference type="GO" id="GO:0005777">
    <property type="term" value="C:peroxisome"/>
    <property type="evidence" value="ECO:0007669"/>
    <property type="project" value="TreeGrafter"/>
</dbReference>
<dbReference type="GO" id="GO:0005739">
    <property type="term" value="C:mitochondrion"/>
    <property type="evidence" value="ECO:0007669"/>
    <property type="project" value="TreeGrafter"/>
</dbReference>
<evidence type="ECO:0000313" key="8">
    <source>
        <dbReference type="Proteomes" id="UP001358417"/>
    </source>
</evidence>
<dbReference type="SUPFAM" id="SSF52833">
    <property type="entry name" value="Thioredoxin-like"/>
    <property type="match status" value="1"/>
</dbReference>
<proteinExistence type="inferred from homology"/>